<proteinExistence type="predicted"/>
<gene>
    <name evidence="1" type="ORF">JVT61DRAFT_15512</name>
</gene>
<dbReference type="EMBL" id="JAGFBS010000093">
    <property type="protein sequence ID" value="KAG6369267.1"/>
    <property type="molecule type" value="Genomic_DNA"/>
</dbReference>
<evidence type="ECO:0000313" key="2">
    <source>
        <dbReference type="Proteomes" id="UP000683000"/>
    </source>
</evidence>
<dbReference type="SUPFAM" id="SSF55874">
    <property type="entry name" value="ATPase domain of HSP90 chaperone/DNA topoisomerase II/histidine kinase"/>
    <property type="match status" value="1"/>
</dbReference>
<protein>
    <recommendedName>
        <fullName evidence="3">Sacsin</fullName>
    </recommendedName>
</protein>
<dbReference type="OrthoDB" id="10031156at2759"/>
<dbReference type="InterPro" id="IPR036890">
    <property type="entry name" value="HATPase_C_sf"/>
</dbReference>
<dbReference type="PRINTS" id="PR00775">
    <property type="entry name" value="HEATSHOCK90"/>
</dbReference>
<organism evidence="1 2">
    <name type="scientific">Boletus reticuloceps</name>
    <dbReference type="NCBI Taxonomy" id="495285"/>
    <lineage>
        <taxon>Eukaryota</taxon>
        <taxon>Fungi</taxon>
        <taxon>Dikarya</taxon>
        <taxon>Basidiomycota</taxon>
        <taxon>Agaricomycotina</taxon>
        <taxon>Agaricomycetes</taxon>
        <taxon>Agaricomycetidae</taxon>
        <taxon>Boletales</taxon>
        <taxon>Boletineae</taxon>
        <taxon>Boletaceae</taxon>
        <taxon>Boletoideae</taxon>
        <taxon>Boletus</taxon>
    </lineage>
</organism>
<sequence>MIQTSLAQRKIALVKVDQRALIDKMLARYSGKFTVFRELLQNADDAGSDTVQICFKSVACQGEEHDTDASPLPDIESTNVREPFLVKRSRCSCADGYLSKVMQWTVRNNGRPFTNDDWDRLTRIAFGNQDSRTIGAFGVGFYSVFSVTENPRVSSNGMVFLTFWCFGDKIISGCKMSFEWDDSQLYFGSYTFPLKSTDRWTTMIELPLRKTRPMPSLLDLMQFLASSITFMEHLTTVQIFFDSHLIGGIEKSSVKLQTIDLPKGLKKSNNKTSIMDVKEIRHDRITIKAATMHTVYKNAITEMVELSIFAARVNITPDKEFHDELVRCMKKAPPPDLEYSLIYTGKDEDGYDQNSGRHSHGDQSHEAASIFQGLRADLNGARHTRIFIGHSTTQTTGIAGHMASRFIPTIERELIDLNEMNVAIYRWNSELLYVGGLLSRAVYEWELSSIQQSWEQGAAGNLDPRQSRELRKQLNQGFLHVLQFFTFHHSTPSPQVSRLLKAAFYGCSSHPLTLLSSVGVRGAPDIRRFDPGFTFLKSLPMLSEYVARDGEAAIASLPGGHEIRSVESSDVQRSLGEPLNGEELVSFLQWWIKLQQENPTWSTENLLHSAIFALGGGKLPLSSIKYFIDPKVLGACIPPDGPLPESLLPLEVYRKFSRGQLASIHWQEFTVIHWLEYLADPHAMSAYPRYDFTRSTDWAEQVLGALSRLWPFLSVAMRRKSKEILEDKCCIPTSQGLLRPDHSYLLAENNNPFHKLELATVQFSSVLQTNQDMESVLVFIGVRTHVPPEVFFDRIEDIRDGSVWILIHYLISVQIPSDDVDKLKSFRIFCEKASVGHTEERPRYCANELYPPMSIFHQLQLPVINWDREWLDDSGEAQLVYRLGLRRFPPLEEMIRLCSSSNALVRRAAFLYFCENLGSNYIDYNPDDFRRVAFIPVENSSREDVQLKTIDDVCLDTQWKALGFSVVTLLTADPDVTLRKLGIRQHPSPTILLDGLRNTPRDKGMASRWFECLADCISSFGEDHRSTLSGMQIVPTSTSGVLQWMTPTQCYLGRPKDEFTRELFTFVVFGTKANDFLRACGSKDEPSVKDLVERLVNDPERFRMVAKGNQGFLAKLRNLATEIKHTPNLNDTLEKMASKHTLLAVHHEYDNQGRVTEVYELRKPEEIVIIDDTKDGELFSEFIWACPHEDLESFYASVGCRKLSMVIKEQYENPTEIEDHETSSAIKDLVLERLPIFLERCTDARPKIPFNSFRDKFTVRVCDTLCISKTFTVGKNTTKTQDVWAATRRDTQAGIELWVSRCHAQRDIYDLAISLCRLVFGTVKGHDALVLAAMLSDRELLKRAGFHVNQDLKKRLCKGDESSALHNMGHSVKGGPVSCRETVGPAKVAVRSPSQIMSQTFISELHVF</sequence>
<accession>A0A8I2YCA4</accession>
<keyword evidence="2" id="KW-1185">Reference proteome</keyword>
<evidence type="ECO:0000313" key="1">
    <source>
        <dbReference type="EMBL" id="KAG6369267.1"/>
    </source>
</evidence>
<name>A0A8I2YCA4_9AGAM</name>
<reference evidence="1" key="1">
    <citation type="submission" date="2021-03" db="EMBL/GenBank/DDBJ databases">
        <title>Evolutionary innovations through gain and loss of genes in the ectomycorrhizal Boletales.</title>
        <authorList>
            <person name="Wu G."/>
            <person name="Miyauchi S."/>
            <person name="Morin E."/>
            <person name="Yang Z.-L."/>
            <person name="Xu J."/>
            <person name="Martin F.M."/>
        </authorList>
    </citation>
    <scope>NUCLEOTIDE SEQUENCE</scope>
    <source>
        <strain evidence="1">BR01</strain>
    </source>
</reference>
<dbReference type="Proteomes" id="UP000683000">
    <property type="component" value="Unassembled WGS sequence"/>
</dbReference>
<dbReference type="PANTHER" id="PTHR47839:SF1">
    <property type="entry name" value="DOMAIN PROTEIN, PUTATIVE (AFU_ORTHOLOGUE AFUA_6G04830)-RELATED"/>
    <property type="match status" value="1"/>
</dbReference>
<dbReference type="InterPro" id="IPR020575">
    <property type="entry name" value="Hsp90_N"/>
</dbReference>
<comment type="caution">
    <text evidence="1">The sequence shown here is derived from an EMBL/GenBank/DDBJ whole genome shotgun (WGS) entry which is preliminary data.</text>
</comment>
<dbReference type="Pfam" id="PF12449">
    <property type="entry name" value="DUF3684"/>
    <property type="match status" value="2"/>
</dbReference>
<evidence type="ECO:0008006" key="3">
    <source>
        <dbReference type="Google" id="ProtNLM"/>
    </source>
</evidence>
<dbReference type="NCBIfam" id="NF047352">
    <property type="entry name" value="P_loop_sacsin"/>
    <property type="match status" value="1"/>
</dbReference>
<dbReference type="PANTHER" id="PTHR47839">
    <property type="entry name" value="DOMAIN PROTEIN, PUTATIVE (AFU_ORTHOLOGUE AFUA_6G04830)-RELATED"/>
    <property type="match status" value="1"/>
</dbReference>
<dbReference type="InterPro" id="IPR022155">
    <property type="entry name" value="DUF3684"/>
</dbReference>
<dbReference type="Gene3D" id="3.30.565.10">
    <property type="entry name" value="Histidine kinase-like ATPase, C-terminal domain"/>
    <property type="match status" value="1"/>
</dbReference>